<feature type="compositionally biased region" description="Low complexity" evidence="5">
    <location>
        <begin position="95"/>
        <end position="125"/>
    </location>
</feature>
<feature type="compositionally biased region" description="Polar residues" evidence="5">
    <location>
        <begin position="21"/>
        <end position="46"/>
    </location>
</feature>
<dbReference type="Gene3D" id="2.10.110.10">
    <property type="entry name" value="Cysteine Rich Protein"/>
    <property type="match status" value="1"/>
</dbReference>
<dbReference type="InterPro" id="IPR001781">
    <property type="entry name" value="Znf_LIM"/>
</dbReference>
<comment type="caution">
    <text evidence="7">The sequence shown here is derived from an EMBL/GenBank/DDBJ whole genome shotgun (WGS) entry which is preliminary data.</text>
</comment>
<dbReference type="SMART" id="SM00132">
    <property type="entry name" value="LIM"/>
    <property type="match status" value="1"/>
</dbReference>
<evidence type="ECO:0000256" key="4">
    <source>
        <dbReference type="PROSITE-ProRule" id="PRU00125"/>
    </source>
</evidence>
<protein>
    <recommendedName>
        <fullName evidence="6">LIM zinc-binding domain-containing protein</fullName>
    </recommendedName>
</protein>
<keyword evidence="8" id="KW-1185">Reference proteome</keyword>
<keyword evidence="3 4" id="KW-0440">LIM domain</keyword>
<dbReference type="PANTHER" id="PTHR24206">
    <property type="entry name" value="OS06G0237300 PROTEIN"/>
    <property type="match status" value="1"/>
</dbReference>
<evidence type="ECO:0000256" key="3">
    <source>
        <dbReference type="ARBA" id="ARBA00023038"/>
    </source>
</evidence>
<evidence type="ECO:0000313" key="8">
    <source>
        <dbReference type="Proteomes" id="UP001527925"/>
    </source>
</evidence>
<evidence type="ECO:0000256" key="1">
    <source>
        <dbReference type="ARBA" id="ARBA00022723"/>
    </source>
</evidence>
<feature type="domain" description="LIM zinc-binding" evidence="6">
    <location>
        <begin position="160"/>
        <end position="220"/>
    </location>
</feature>
<feature type="compositionally biased region" description="Polar residues" evidence="5">
    <location>
        <begin position="126"/>
        <end position="143"/>
    </location>
</feature>
<name>A0ABR4NKQ9_9FUNG</name>
<dbReference type="Pfam" id="PF00412">
    <property type="entry name" value="LIM"/>
    <property type="match status" value="1"/>
</dbReference>
<dbReference type="SUPFAM" id="SSF57716">
    <property type="entry name" value="Glucocorticoid receptor-like (DNA-binding domain)"/>
    <property type="match status" value="2"/>
</dbReference>
<accession>A0ABR4NKQ9</accession>
<keyword evidence="2 4" id="KW-0862">Zinc</keyword>
<dbReference type="EMBL" id="JADGIZ020000001">
    <property type="protein sequence ID" value="KAL2920070.1"/>
    <property type="molecule type" value="Genomic_DNA"/>
</dbReference>
<reference evidence="7 8" key="1">
    <citation type="submission" date="2023-09" db="EMBL/GenBank/DDBJ databases">
        <title>Pangenome analysis of Batrachochytrium dendrobatidis and related Chytrids.</title>
        <authorList>
            <person name="Yacoub M.N."/>
            <person name="Stajich J.E."/>
            <person name="James T.Y."/>
        </authorList>
    </citation>
    <scope>NUCLEOTIDE SEQUENCE [LARGE SCALE GENOMIC DNA]</scope>
    <source>
        <strain evidence="7 8">JEL0888</strain>
    </source>
</reference>
<proteinExistence type="predicted"/>
<evidence type="ECO:0000256" key="2">
    <source>
        <dbReference type="ARBA" id="ARBA00022833"/>
    </source>
</evidence>
<organism evidence="7 8">
    <name type="scientific">Polyrhizophydium stewartii</name>
    <dbReference type="NCBI Taxonomy" id="2732419"/>
    <lineage>
        <taxon>Eukaryota</taxon>
        <taxon>Fungi</taxon>
        <taxon>Fungi incertae sedis</taxon>
        <taxon>Chytridiomycota</taxon>
        <taxon>Chytridiomycota incertae sedis</taxon>
        <taxon>Chytridiomycetes</taxon>
        <taxon>Rhizophydiales</taxon>
        <taxon>Rhizophydiales incertae sedis</taxon>
        <taxon>Polyrhizophydium</taxon>
    </lineage>
</organism>
<evidence type="ECO:0000259" key="6">
    <source>
        <dbReference type="PROSITE" id="PS50023"/>
    </source>
</evidence>
<dbReference type="PROSITE" id="PS50023">
    <property type="entry name" value="LIM_DOMAIN_2"/>
    <property type="match status" value="1"/>
</dbReference>
<evidence type="ECO:0000256" key="5">
    <source>
        <dbReference type="SAM" id="MobiDB-lite"/>
    </source>
</evidence>
<feature type="region of interest" description="Disordered" evidence="5">
    <location>
        <begin position="1"/>
        <end position="143"/>
    </location>
</feature>
<dbReference type="PROSITE" id="PS00478">
    <property type="entry name" value="LIM_DOMAIN_1"/>
    <property type="match status" value="1"/>
</dbReference>
<evidence type="ECO:0000313" key="7">
    <source>
        <dbReference type="EMBL" id="KAL2920070.1"/>
    </source>
</evidence>
<dbReference type="Proteomes" id="UP001527925">
    <property type="component" value="Unassembled WGS sequence"/>
</dbReference>
<gene>
    <name evidence="7" type="ORF">HK105_200136</name>
</gene>
<keyword evidence="1 4" id="KW-0479">Metal-binding</keyword>
<sequence length="249" mass="26428">MDIDQPPSVQNRLQAFGGGAQQQPRQQSAFTPRTAPQGTPDASQQAGGFKSVRDRISSYATESATRAAADSHHPAPRRLSQGARAAPYPRKPSISGGHPSASSQPAPHSSAMADAGTDADGDAAMSQSQSLQKDANKQAGSSSNDQLAAKFSAASASGSNKCQSCGKTVYAMEQVTLDNHVFHRACFKCTHCKGQLKMGNLASMDGKYYCKPHFKQLFALKGNYSEGFGKEEPKRAWLQEHGGAQPKTN</sequence>